<sequence>MPRNSDRKRQLITPFARFVGVRFSCSVRCSSNPTKLYLPANVPPRSTRPKTRGGWIYRPSRKETFAIVREQEVSQAERGICAFAGAKEVRLCCTSIKLLELPCWSAPDTQHEFLQHPRSRIHATFQGELSVSVS</sequence>
<keyword evidence="2" id="KW-1185">Reference proteome</keyword>
<accession>A0AAG5DUY6</accession>
<name>A0AAG5DUY6_ANOAO</name>
<dbReference type="AlphaFoldDB" id="A0AAG5DUY6"/>
<protein>
    <submittedName>
        <fullName evidence="1">Uncharacterized protein</fullName>
    </submittedName>
</protein>
<reference evidence="1" key="1">
    <citation type="submission" date="2024-04" db="UniProtKB">
        <authorList>
            <consortium name="EnsemblMetazoa"/>
        </authorList>
    </citation>
    <scope>IDENTIFICATION</scope>
    <source>
        <strain evidence="1">EBRO</strain>
    </source>
</reference>
<evidence type="ECO:0000313" key="1">
    <source>
        <dbReference type="EnsemblMetazoa" id="ENSAATROPP014710"/>
    </source>
</evidence>
<proteinExistence type="predicted"/>
<dbReference type="Proteomes" id="UP000075880">
    <property type="component" value="Unassembled WGS sequence"/>
</dbReference>
<organism evidence="1 2">
    <name type="scientific">Anopheles atroparvus</name>
    <name type="common">European mosquito</name>
    <dbReference type="NCBI Taxonomy" id="41427"/>
    <lineage>
        <taxon>Eukaryota</taxon>
        <taxon>Metazoa</taxon>
        <taxon>Ecdysozoa</taxon>
        <taxon>Arthropoda</taxon>
        <taxon>Hexapoda</taxon>
        <taxon>Insecta</taxon>
        <taxon>Pterygota</taxon>
        <taxon>Neoptera</taxon>
        <taxon>Endopterygota</taxon>
        <taxon>Diptera</taxon>
        <taxon>Nematocera</taxon>
        <taxon>Culicoidea</taxon>
        <taxon>Culicidae</taxon>
        <taxon>Anophelinae</taxon>
        <taxon>Anopheles</taxon>
    </lineage>
</organism>
<dbReference type="EnsemblMetazoa" id="ENSAATROPT016722">
    <property type="protein sequence ID" value="ENSAATROPP014710"/>
    <property type="gene ID" value="ENSAATROPG013691"/>
</dbReference>
<evidence type="ECO:0000313" key="2">
    <source>
        <dbReference type="Proteomes" id="UP000075880"/>
    </source>
</evidence>